<sequence>MAATILKDIEETRRLVEEWYVQCLMRLQTARGVVDRRFNCLEDLLNETAVSPHHEDSNAKLLDSLMVTPSRPTVAIEDKSRATPSMASPPVSRATVNYDRIIDEVAGAARGTNGNTNQGTPSLWQGHVGDIVLGDEDCKRPTPELIPEDRRNRSPPKNHSAPCQVIVMFKRMRVLQFESPTYVSPGEYVVVGGDRGEDIGLVTRTWAHDERDCGGEKKWAEGVGRVLRVASALEVSQLQGVQTELEDRAVEVAQKKVEEHGLSMLIVDAEYQFDRKKLTFYYRAHQRLDFRVLVRDLYKTFRARIWMEPETPS</sequence>
<keyword evidence="4" id="KW-1185">Reference proteome</keyword>
<dbReference type="VEuPathDB" id="TriTrypDB:TEOVI_000238800"/>
<reference evidence="3" key="1">
    <citation type="submission" date="2016-09" db="EMBL/GenBank/DDBJ databases">
        <authorList>
            <person name="Hebert L."/>
            <person name="Moumen B."/>
        </authorList>
    </citation>
    <scope>NUCLEOTIDE SEQUENCE [LARGE SCALE GENOMIC DNA]</scope>
    <source>
        <strain evidence="3">OVI</strain>
    </source>
</reference>
<comment type="caution">
    <text evidence="3">The sequence shown here is derived from an EMBL/GenBank/DDBJ whole genome shotgun (WGS) entry which is preliminary data.</text>
</comment>
<feature type="region of interest" description="Disordered" evidence="1">
    <location>
        <begin position="135"/>
        <end position="159"/>
    </location>
</feature>
<evidence type="ECO:0000259" key="2">
    <source>
        <dbReference type="PROSITE" id="PS51411"/>
    </source>
</evidence>
<gene>
    <name evidence="3" type="ORF">TEOVI_000238800</name>
</gene>
<dbReference type="Pfam" id="PF04468">
    <property type="entry name" value="PSP1"/>
    <property type="match status" value="1"/>
</dbReference>
<protein>
    <submittedName>
        <fullName evidence="3">Cell cycle sequence binding phosphoprotein (RBP45), putative</fullName>
    </submittedName>
</protein>
<dbReference type="PANTHER" id="PTHR43830">
    <property type="entry name" value="PROTEIN PSP1"/>
    <property type="match status" value="1"/>
</dbReference>
<feature type="compositionally biased region" description="Basic and acidic residues" evidence="1">
    <location>
        <begin position="136"/>
        <end position="152"/>
    </location>
</feature>
<name>A0A1G4IET4_TRYEQ</name>
<dbReference type="GeneID" id="92376328"/>
<feature type="domain" description="PSP1 C-terminal" evidence="2">
    <location>
        <begin position="224"/>
        <end position="310"/>
    </location>
</feature>
<dbReference type="EMBL" id="CZPT02001525">
    <property type="protein sequence ID" value="SCU70813.1"/>
    <property type="molecule type" value="Genomic_DNA"/>
</dbReference>
<dbReference type="PROSITE" id="PS51411">
    <property type="entry name" value="PSP1_C"/>
    <property type="match status" value="1"/>
</dbReference>
<dbReference type="PANTHER" id="PTHR43830:SF3">
    <property type="entry name" value="PROTEIN PSP1"/>
    <property type="match status" value="1"/>
</dbReference>
<dbReference type="RefSeq" id="XP_067081572.1">
    <property type="nucleotide sequence ID" value="XM_067225471.1"/>
</dbReference>
<dbReference type="InterPro" id="IPR047767">
    <property type="entry name" value="PSP1-like"/>
</dbReference>
<dbReference type="InterPro" id="IPR007557">
    <property type="entry name" value="PSP1_C"/>
</dbReference>
<evidence type="ECO:0000313" key="4">
    <source>
        <dbReference type="Proteomes" id="UP000195570"/>
    </source>
</evidence>
<organism evidence="3 4">
    <name type="scientific">Trypanosoma equiperdum</name>
    <dbReference type="NCBI Taxonomy" id="5694"/>
    <lineage>
        <taxon>Eukaryota</taxon>
        <taxon>Discoba</taxon>
        <taxon>Euglenozoa</taxon>
        <taxon>Kinetoplastea</taxon>
        <taxon>Metakinetoplastina</taxon>
        <taxon>Trypanosomatida</taxon>
        <taxon>Trypanosomatidae</taxon>
        <taxon>Trypanosoma</taxon>
    </lineage>
</organism>
<evidence type="ECO:0000313" key="3">
    <source>
        <dbReference type="EMBL" id="SCU70813.1"/>
    </source>
</evidence>
<dbReference type="Proteomes" id="UP000195570">
    <property type="component" value="Unassembled WGS sequence"/>
</dbReference>
<accession>A0A1G4IET4</accession>
<dbReference type="NCBIfam" id="NF041131">
    <property type="entry name" value="RicT_YaaT_fam"/>
    <property type="match status" value="1"/>
</dbReference>
<dbReference type="GO" id="GO:0005737">
    <property type="term" value="C:cytoplasm"/>
    <property type="evidence" value="ECO:0007669"/>
    <property type="project" value="TreeGrafter"/>
</dbReference>
<evidence type="ECO:0000256" key="1">
    <source>
        <dbReference type="SAM" id="MobiDB-lite"/>
    </source>
</evidence>
<proteinExistence type="predicted"/>
<dbReference type="AlphaFoldDB" id="A0A1G4IET4"/>